<dbReference type="Gene3D" id="3.30.70.1440">
    <property type="entry name" value="Multidrug efflux transporter AcrB pore domain"/>
    <property type="match status" value="1"/>
</dbReference>
<dbReference type="Proteomes" id="UP000709959">
    <property type="component" value="Unassembled WGS sequence"/>
</dbReference>
<dbReference type="NCBIfam" id="TIGR00915">
    <property type="entry name" value="2A0602"/>
    <property type="match status" value="1"/>
</dbReference>
<evidence type="ECO:0000256" key="3">
    <source>
        <dbReference type="ARBA" id="ARBA00022448"/>
    </source>
</evidence>
<dbReference type="NCBIfam" id="NF000282">
    <property type="entry name" value="RND_permease_1"/>
    <property type="match status" value="1"/>
</dbReference>
<evidence type="ECO:0000256" key="2">
    <source>
        <dbReference type="ARBA" id="ARBA00010942"/>
    </source>
</evidence>
<dbReference type="GO" id="GO:0005886">
    <property type="term" value="C:plasma membrane"/>
    <property type="evidence" value="ECO:0007669"/>
    <property type="project" value="UniProtKB-SubCell"/>
</dbReference>
<feature type="transmembrane region" description="Helical" evidence="9">
    <location>
        <begin position="434"/>
        <end position="458"/>
    </location>
</feature>
<feature type="transmembrane region" description="Helical" evidence="9">
    <location>
        <begin position="903"/>
        <end position="923"/>
    </location>
</feature>
<comment type="subcellular location">
    <subcellularLocation>
        <location evidence="1">Cell inner membrane</location>
        <topology evidence="1">Multi-pass membrane protein</topology>
    </subcellularLocation>
</comment>
<dbReference type="EMBL" id="JADKCH010000018">
    <property type="protein sequence ID" value="MBK8573433.1"/>
    <property type="molecule type" value="Genomic_DNA"/>
</dbReference>
<evidence type="ECO:0000313" key="11">
    <source>
        <dbReference type="Proteomes" id="UP000709959"/>
    </source>
</evidence>
<dbReference type="Gene3D" id="3.30.2090.10">
    <property type="entry name" value="Multidrug efflux transporter AcrB TolC docking domain, DN and DC subdomains"/>
    <property type="match status" value="2"/>
</dbReference>
<feature type="transmembrane region" description="Helical" evidence="9">
    <location>
        <begin position="1006"/>
        <end position="1032"/>
    </location>
</feature>
<feature type="transmembrane region" description="Helical" evidence="9">
    <location>
        <begin position="470"/>
        <end position="497"/>
    </location>
</feature>
<evidence type="ECO:0000313" key="10">
    <source>
        <dbReference type="EMBL" id="MBK8573433.1"/>
    </source>
</evidence>
<comment type="similarity">
    <text evidence="2">Belongs to the resistance-nodulation-cell division (RND) (TC 2.A.6) family.</text>
</comment>
<feature type="transmembrane region" description="Helical" evidence="9">
    <location>
        <begin position="392"/>
        <end position="413"/>
    </location>
</feature>
<keyword evidence="6 9" id="KW-0812">Transmembrane</keyword>
<dbReference type="SUPFAM" id="SSF82693">
    <property type="entry name" value="Multidrug efflux transporter AcrB pore domain, PN1, PN2, PC1 and PC2 subdomains"/>
    <property type="match status" value="3"/>
</dbReference>
<proteinExistence type="inferred from homology"/>
<dbReference type="PANTHER" id="PTHR32063">
    <property type="match status" value="1"/>
</dbReference>
<name>A0A936F3K2_9BACT</name>
<feature type="transmembrane region" description="Helical" evidence="9">
    <location>
        <begin position="12"/>
        <end position="32"/>
    </location>
</feature>
<feature type="transmembrane region" description="Helical" evidence="9">
    <location>
        <begin position="929"/>
        <end position="952"/>
    </location>
</feature>
<dbReference type="GO" id="GO:0009636">
    <property type="term" value="P:response to toxic substance"/>
    <property type="evidence" value="ECO:0007669"/>
    <property type="project" value="UniProtKB-ARBA"/>
</dbReference>
<sequence length="1056" mass="114128">MVNFFIDRPIFAWVVAIVMMLAGLLAITTLPVSQYPPVAPPSISVDAFYPGASAKTVENTVTQIIEQKMTGLDRLLYMSATSDSAGHGSVTLTFQPGTDPDAAWAKVQNKLELAKPLMPQVVQQMGIAVTKSTKNIFMILAITSTDGSLSAEDLRDYLASNVENVISRVQGVGEVLSFGTQYAMRIWLNPDKMVGYRLTPDDIRQSLKAYNAQISAGQAGGLPAVEGQRLNVTVNVQELLQTPEQFAAIPIRINPDGSTIRIRDVARAELGTESYESDTKLNGKPAAGMLIRLASGANALDTSKLIKAKMGELEPFFPPSVKVSYPYETTPFVTVAIEEVIKTLVEAVVLVFLVMLLFLGNFRATLIPTIAVPVVLLGTFAILQYVGMTINMLTMFAMVLAIGLLVDDAIVVVENVERIMHDEGLSPLEATRKSMGQITGALVGIGLVLSAVFGPMAFFGGSTGIIFRQFSFTLITAMMLSVVVALVLTPSLCVSFLKPVQKGHEAAETGWKVTRPFFLWFDRFYNKINAIFVAQLGQVLGKWVRYGVVYVAIVAGMGVLFMRLPTAFLPEEDQGILMTIVQLPAGSTLEQTQKVMTEVQQFFQNNEKDAVESCMTVGGFSVAGRGQTNGMAFVKLKDWKLRDRSELKAEAVIGRAMRAFSARRDAMVFAFAPPAILELGNATGFDFQLQDRGGVGHAKLMEARNQLLGMAAQNKNLKAVRPNGLDDQPEHNVRLDQDRAGALGVPLPAISDTLASAWGGSYVNDFINRGRVKRVYMQADAPFRMQLEDLNKLYVRNTQGAMVPFAAFSKGDWSFGSPQPPALQQLPSVNIQGEPAPGKSTGDAMLAMEDIASKLPAGIGFEWTGLSYQERQAGTQAPALYAVSILVIFLCLAALYESWTIPFSILLVLPVGIFGAVLATWGRGLSSDVYFQIGLLTTLGLTAKNAILIVQFAQEQMAQGVGLMEAAMEASRLRLRPILMTSLAFTFGVLPMALTRGAGAAAQNAIGTGVVGGMLTATFIAIFYIPLSFVLVSQLFRKKAQEPAPPHAPNPEEGQP</sequence>
<dbReference type="SUPFAM" id="SSF82866">
    <property type="entry name" value="Multidrug efflux transporter AcrB transmembrane domain"/>
    <property type="match status" value="2"/>
</dbReference>
<dbReference type="GO" id="GO:0042910">
    <property type="term" value="F:xenobiotic transmembrane transporter activity"/>
    <property type="evidence" value="ECO:0007669"/>
    <property type="project" value="TreeGrafter"/>
</dbReference>
<keyword evidence="5" id="KW-0997">Cell inner membrane</keyword>
<dbReference type="GO" id="GO:0015562">
    <property type="term" value="F:efflux transmembrane transporter activity"/>
    <property type="evidence" value="ECO:0007669"/>
    <property type="project" value="InterPro"/>
</dbReference>
<dbReference type="FunFam" id="1.20.1640.10:FF:000001">
    <property type="entry name" value="Efflux pump membrane transporter"/>
    <property type="match status" value="1"/>
</dbReference>
<feature type="transmembrane region" description="Helical" evidence="9">
    <location>
        <begin position="543"/>
        <end position="564"/>
    </location>
</feature>
<dbReference type="PRINTS" id="PR00702">
    <property type="entry name" value="ACRIFLAVINRP"/>
</dbReference>
<dbReference type="Gene3D" id="1.20.1640.10">
    <property type="entry name" value="Multidrug efflux transporter AcrB transmembrane domain"/>
    <property type="match status" value="2"/>
</dbReference>
<evidence type="ECO:0000256" key="7">
    <source>
        <dbReference type="ARBA" id="ARBA00022989"/>
    </source>
</evidence>
<dbReference type="InterPro" id="IPR001036">
    <property type="entry name" value="Acrflvin-R"/>
</dbReference>
<accession>A0A936F3K2</accession>
<evidence type="ECO:0000256" key="6">
    <source>
        <dbReference type="ARBA" id="ARBA00022692"/>
    </source>
</evidence>
<dbReference type="AlphaFoldDB" id="A0A936F3K2"/>
<dbReference type="FunFam" id="3.30.70.1430:FF:000002">
    <property type="entry name" value="Efflux pump membrane transporter"/>
    <property type="match status" value="1"/>
</dbReference>
<evidence type="ECO:0000256" key="1">
    <source>
        <dbReference type="ARBA" id="ARBA00004429"/>
    </source>
</evidence>
<dbReference type="Gene3D" id="3.30.70.1320">
    <property type="entry name" value="Multidrug efflux transporter AcrB pore domain like"/>
    <property type="match status" value="1"/>
</dbReference>
<evidence type="ECO:0000256" key="9">
    <source>
        <dbReference type="SAM" id="Phobius"/>
    </source>
</evidence>
<keyword evidence="8 9" id="KW-0472">Membrane</keyword>
<evidence type="ECO:0000256" key="5">
    <source>
        <dbReference type="ARBA" id="ARBA00022519"/>
    </source>
</evidence>
<feature type="transmembrane region" description="Helical" evidence="9">
    <location>
        <begin position="879"/>
        <end position="896"/>
    </location>
</feature>
<dbReference type="InterPro" id="IPR004764">
    <property type="entry name" value="MdtF-like"/>
</dbReference>
<evidence type="ECO:0000256" key="4">
    <source>
        <dbReference type="ARBA" id="ARBA00022475"/>
    </source>
</evidence>
<evidence type="ECO:0000256" key="8">
    <source>
        <dbReference type="ARBA" id="ARBA00023136"/>
    </source>
</evidence>
<feature type="transmembrane region" description="Helical" evidence="9">
    <location>
        <begin position="973"/>
        <end position="994"/>
    </location>
</feature>
<dbReference type="PANTHER" id="PTHR32063:SF13">
    <property type="entry name" value="MULTIDRUG EFFLUX PUMP SUBUNIT ACRB-RELATED"/>
    <property type="match status" value="1"/>
</dbReference>
<protein>
    <submittedName>
        <fullName evidence="10">Efflux RND transporter permease subunit</fullName>
    </submittedName>
</protein>
<keyword evidence="7 9" id="KW-1133">Transmembrane helix</keyword>
<keyword evidence="3" id="KW-0813">Transport</keyword>
<dbReference type="SUPFAM" id="SSF82714">
    <property type="entry name" value="Multidrug efflux transporter AcrB TolC docking domain, DN and DC subdomains"/>
    <property type="match status" value="2"/>
</dbReference>
<reference evidence="10 11" key="1">
    <citation type="submission" date="2020-10" db="EMBL/GenBank/DDBJ databases">
        <title>Connecting structure to function with the recovery of over 1000 high-quality activated sludge metagenome-assembled genomes encoding full-length rRNA genes using long-read sequencing.</title>
        <authorList>
            <person name="Singleton C.M."/>
            <person name="Petriglieri F."/>
            <person name="Kristensen J.M."/>
            <person name="Kirkegaard R.H."/>
            <person name="Michaelsen T.Y."/>
            <person name="Andersen M.H."/>
            <person name="Karst S.M."/>
            <person name="Dueholm M.S."/>
            <person name="Nielsen P.H."/>
            <person name="Albertsen M."/>
        </authorList>
    </citation>
    <scope>NUCLEOTIDE SEQUENCE [LARGE SCALE GENOMIC DNA]</scope>
    <source>
        <strain evidence="10">OdNE_18-Q3-R46-58_MAXAC.008</strain>
    </source>
</reference>
<organism evidence="10 11">
    <name type="scientific">Candidatus Geothrix odensensis</name>
    <dbReference type="NCBI Taxonomy" id="2954440"/>
    <lineage>
        <taxon>Bacteria</taxon>
        <taxon>Pseudomonadati</taxon>
        <taxon>Acidobacteriota</taxon>
        <taxon>Holophagae</taxon>
        <taxon>Holophagales</taxon>
        <taxon>Holophagaceae</taxon>
        <taxon>Geothrix</taxon>
    </lineage>
</organism>
<keyword evidence="4" id="KW-1003">Cell membrane</keyword>
<comment type="caution">
    <text evidence="10">The sequence shown here is derived from an EMBL/GenBank/DDBJ whole genome shotgun (WGS) entry which is preliminary data.</text>
</comment>
<dbReference type="Pfam" id="PF00873">
    <property type="entry name" value="ACR_tran"/>
    <property type="match status" value="1"/>
</dbReference>
<feature type="transmembrane region" description="Helical" evidence="9">
    <location>
        <begin position="340"/>
        <end position="359"/>
    </location>
</feature>
<gene>
    <name evidence="10" type="ORF">IPN91_12500</name>
</gene>
<dbReference type="Gene3D" id="3.30.70.1430">
    <property type="entry name" value="Multidrug efflux transporter AcrB pore domain"/>
    <property type="match status" value="2"/>
</dbReference>
<dbReference type="InterPro" id="IPR027463">
    <property type="entry name" value="AcrB_DN_DC_subdom"/>
</dbReference>
<dbReference type="FunFam" id="3.30.70.1430:FF:000001">
    <property type="entry name" value="Efflux pump membrane transporter"/>
    <property type="match status" value="1"/>
</dbReference>